<accession>X1V058</accession>
<proteinExistence type="predicted"/>
<dbReference type="EMBL" id="BARW01030404">
    <property type="protein sequence ID" value="GAJ05541.1"/>
    <property type="molecule type" value="Genomic_DNA"/>
</dbReference>
<name>X1V058_9ZZZZ</name>
<evidence type="ECO:0000313" key="1">
    <source>
        <dbReference type="EMBL" id="GAJ05541.1"/>
    </source>
</evidence>
<gene>
    <name evidence="1" type="ORF">S12H4_48614</name>
</gene>
<protein>
    <submittedName>
        <fullName evidence="1">Uncharacterized protein</fullName>
    </submittedName>
</protein>
<sequence length="202" mass="22681">MSENLVQLVKGNMVIAFDKRYGSIHSIHYANDPFGTNFIGNEENTPSVTDWDTHWTGALVSTVWWLKNPGTASADLTACEDPVPGEWHRELTGCSGDIRHVSFDGETFFVNYTGKSQNEGGIQSYDLRMRYSVAEDQSLLWDIEIENTTGSPLEIGELGLPLMVNSHFASFWSDVGPRQSTLGDHRQRLVHEQRVTVHHFVA</sequence>
<feature type="non-terminal residue" evidence="1">
    <location>
        <position position="202"/>
    </location>
</feature>
<reference evidence="1" key="1">
    <citation type="journal article" date="2014" name="Front. Microbiol.">
        <title>High frequency of phylogenetically diverse reductive dehalogenase-homologous genes in deep subseafloor sedimentary metagenomes.</title>
        <authorList>
            <person name="Kawai M."/>
            <person name="Futagami T."/>
            <person name="Toyoda A."/>
            <person name="Takaki Y."/>
            <person name="Nishi S."/>
            <person name="Hori S."/>
            <person name="Arai W."/>
            <person name="Tsubouchi T."/>
            <person name="Morono Y."/>
            <person name="Uchiyama I."/>
            <person name="Ito T."/>
            <person name="Fujiyama A."/>
            <person name="Inagaki F."/>
            <person name="Takami H."/>
        </authorList>
    </citation>
    <scope>NUCLEOTIDE SEQUENCE</scope>
    <source>
        <strain evidence="1">Expedition CK06-06</strain>
    </source>
</reference>
<organism evidence="1">
    <name type="scientific">marine sediment metagenome</name>
    <dbReference type="NCBI Taxonomy" id="412755"/>
    <lineage>
        <taxon>unclassified sequences</taxon>
        <taxon>metagenomes</taxon>
        <taxon>ecological metagenomes</taxon>
    </lineage>
</organism>
<dbReference type="AlphaFoldDB" id="X1V058"/>
<comment type="caution">
    <text evidence="1">The sequence shown here is derived from an EMBL/GenBank/DDBJ whole genome shotgun (WGS) entry which is preliminary data.</text>
</comment>